<evidence type="ECO:0000256" key="4">
    <source>
        <dbReference type="SAM" id="Phobius"/>
    </source>
</evidence>
<dbReference type="GO" id="GO:0043190">
    <property type="term" value="C:ATP-binding cassette (ABC) transporter complex"/>
    <property type="evidence" value="ECO:0007669"/>
    <property type="project" value="InterPro"/>
</dbReference>
<dbReference type="RefSeq" id="WP_242971542.1">
    <property type="nucleotide sequence ID" value="NZ_CP025197.1"/>
</dbReference>
<keyword evidence="4" id="KW-0472">Membrane</keyword>
<evidence type="ECO:0000313" key="6">
    <source>
        <dbReference type="EMBL" id="AUG57805.1"/>
    </source>
</evidence>
<evidence type="ECO:0000259" key="5">
    <source>
        <dbReference type="Pfam" id="PF00496"/>
    </source>
</evidence>
<organism evidence="6 7">
    <name type="scientific">Acetivibrio saccincola</name>
    <dbReference type="NCBI Taxonomy" id="1677857"/>
    <lineage>
        <taxon>Bacteria</taxon>
        <taxon>Bacillati</taxon>
        <taxon>Bacillota</taxon>
        <taxon>Clostridia</taxon>
        <taxon>Eubacteriales</taxon>
        <taxon>Oscillospiraceae</taxon>
        <taxon>Acetivibrio</taxon>
    </lineage>
</organism>
<accession>A0A2K9EF13</accession>
<dbReference type="AlphaFoldDB" id="A0A2K9EF13"/>
<sequence length="594" mass="68228">MKKILLKNNVLKKAVLIIMLFVINVYITSCNFYMDNIYEDIDNDDEQLGFVVDDIVDMGPVKGGQINLFSTPPDTLNPVLTKNAYIKDYLAFVFESLVELDKKQKPVPLLAENWEVSEDLLVWTFRLRDNVYWHDGTPFTSEDVKFTFDLILNSGDDSIYKGNIENIESYYVENDKIFKIKLFEPDSFTPERLIFPIIKSAAKFTGDMGNAEDLAAGEDELEDNNMEGEEIAAGEGIEAATGIDFKPIGTGPYVFKEYKKDEYILLESNEKWWKGIGEGEKGENLPYISRINIKIFKKNSSVGDAFQSNKVDVVHMSRAAWIRYNGRMDITLKRYPSNEFEFIAFNLSNDILKETEIRKAIAYTVDRTKIINDIMPGEAVASEFPVIPDTWMYDTNVISNEVSLEKARALISESGWEENRNGVLSKRIGWRNVPLELELLVNNDNDTRIKVAEEIKKQLSSVGITVNINKVKWDELNKRVKDGKFDMVFLGCTITPVADISFLYSSKEIEDGFNIAGYSREAVDSYLELILKENDYSRKKAFFTNLRNIINQDVPYLGLYFYNDAALYNKKIKGILNPGTWTKYEDYTRWYLSF</sequence>
<dbReference type="Proteomes" id="UP000233534">
    <property type="component" value="Chromosome"/>
</dbReference>
<protein>
    <submittedName>
        <fullName evidence="6">Periplasmic dipeptide transport protein</fullName>
    </submittedName>
</protein>
<name>A0A2K9EF13_9FIRM</name>
<evidence type="ECO:0000256" key="1">
    <source>
        <dbReference type="ARBA" id="ARBA00005695"/>
    </source>
</evidence>
<dbReference type="KEGG" id="hsc:HVS_09515"/>
<dbReference type="Gene3D" id="3.10.105.10">
    <property type="entry name" value="Dipeptide-binding Protein, Domain 3"/>
    <property type="match status" value="1"/>
</dbReference>
<feature type="domain" description="Solute-binding protein family 5" evidence="5">
    <location>
        <begin position="105"/>
        <end position="505"/>
    </location>
</feature>
<dbReference type="PIRSF" id="PIRSF002741">
    <property type="entry name" value="MppA"/>
    <property type="match status" value="1"/>
</dbReference>
<evidence type="ECO:0000256" key="3">
    <source>
        <dbReference type="ARBA" id="ARBA00022729"/>
    </source>
</evidence>
<proteinExistence type="inferred from homology"/>
<keyword evidence="4" id="KW-0812">Transmembrane</keyword>
<dbReference type="EMBL" id="CP025197">
    <property type="protein sequence ID" value="AUG57805.1"/>
    <property type="molecule type" value="Genomic_DNA"/>
</dbReference>
<evidence type="ECO:0000313" key="7">
    <source>
        <dbReference type="Proteomes" id="UP000233534"/>
    </source>
</evidence>
<gene>
    <name evidence="6" type="primary">dppA1</name>
    <name evidence="6" type="ORF">HVS_09515</name>
</gene>
<dbReference type="Gene3D" id="3.90.76.10">
    <property type="entry name" value="Dipeptide-binding Protein, Domain 1"/>
    <property type="match status" value="1"/>
</dbReference>
<keyword evidence="3" id="KW-0732">Signal</keyword>
<dbReference type="Gene3D" id="3.40.190.10">
    <property type="entry name" value="Periplasmic binding protein-like II"/>
    <property type="match status" value="1"/>
</dbReference>
<dbReference type="InterPro" id="IPR039424">
    <property type="entry name" value="SBP_5"/>
</dbReference>
<dbReference type="InterPro" id="IPR030678">
    <property type="entry name" value="Peptide/Ni-bd"/>
</dbReference>
<dbReference type="PANTHER" id="PTHR30290:SF9">
    <property type="entry name" value="OLIGOPEPTIDE-BINDING PROTEIN APPA"/>
    <property type="match status" value="1"/>
</dbReference>
<dbReference type="InterPro" id="IPR000914">
    <property type="entry name" value="SBP_5_dom"/>
</dbReference>
<dbReference type="GO" id="GO:1904680">
    <property type="term" value="F:peptide transmembrane transporter activity"/>
    <property type="evidence" value="ECO:0007669"/>
    <property type="project" value="TreeGrafter"/>
</dbReference>
<dbReference type="CDD" id="cd08513">
    <property type="entry name" value="PBP2_thermophilic_Hb8_like"/>
    <property type="match status" value="1"/>
</dbReference>
<keyword evidence="4" id="KW-1133">Transmembrane helix</keyword>
<dbReference type="PANTHER" id="PTHR30290">
    <property type="entry name" value="PERIPLASMIC BINDING COMPONENT OF ABC TRANSPORTER"/>
    <property type="match status" value="1"/>
</dbReference>
<dbReference type="GO" id="GO:0042597">
    <property type="term" value="C:periplasmic space"/>
    <property type="evidence" value="ECO:0007669"/>
    <property type="project" value="UniProtKB-ARBA"/>
</dbReference>
<reference evidence="6 7" key="1">
    <citation type="submission" date="2017-12" db="EMBL/GenBank/DDBJ databases">
        <title>Complete genome sequence of Herbivorax saccincola GGR1, a novel Cellulosome-producing hydrolytic bacterium in a thermophilic biogas plant, established by Illumina and Nanopore MinION sequencing.</title>
        <authorList>
            <person name="Pechtl A."/>
            <person name="Ruckert C."/>
            <person name="Koeck D.E."/>
            <person name="Maus I."/>
            <person name="Winkler A."/>
            <person name="Kalinowski J."/>
            <person name="Puhler A."/>
            <person name="Schwarz W.W."/>
            <person name="Zverlov V.V."/>
            <person name="Schluter A."/>
            <person name="Liebl W."/>
        </authorList>
    </citation>
    <scope>NUCLEOTIDE SEQUENCE [LARGE SCALE GENOMIC DNA]</scope>
    <source>
        <strain evidence="7">SR1</strain>
    </source>
</reference>
<comment type="similarity">
    <text evidence="1">Belongs to the bacterial solute-binding protein 5 family.</text>
</comment>
<feature type="transmembrane region" description="Helical" evidence="4">
    <location>
        <begin position="14"/>
        <end position="34"/>
    </location>
</feature>
<dbReference type="GO" id="GO:0015833">
    <property type="term" value="P:peptide transport"/>
    <property type="evidence" value="ECO:0007669"/>
    <property type="project" value="TreeGrafter"/>
</dbReference>
<keyword evidence="2" id="KW-0813">Transport</keyword>
<keyword evidence="7" id="KW-1185">Reference proteome</keyword>
<dbReference type="Pfam" id="PF00496">
    <property type="entry name" value="SBP_bac_5"/>
    <property type="match status" value="1"/>
</dbReference>
<dbReference type="SUPFAM" id="SSF53850">
    <property type="entry name" value="Periplasmic binding protein-like II"/>
    <property type="match status" value="1"/>
</dbReference>
<evidence type="ECO:0000256" key="2">
    <source>
        <dbReference type="ARBA" id="ARBA00022448"/>
    </source>
</evidence>